<feature type="region of interest" description="Disordered" evidence="1">
    <location>
        <begin position="76"/>
        <end position="98"/>
    </location>
</feature>
<feature type="transmembrane region" description="Helical" evidence="2">
    <location>
        <begin position="262"/>
        <end position="281"/>
    </location>
</feature>
<feature type="transmembrane region" description="Helical" evidence="2">
    <location>
        <begin position="332"/>
        <end position="350"/>
    </location>
</feature>
<keyword evidence="4" id="KW-0012">Acyltransferase</keyword>
<gene>
    <name evidence="4" type="ORF">DAH66_21780</name>
</gene>
<dbReference type="AlphaFoldDB" id="A0A430FXE5"/>
<dbReference type="RefSeq" id="WP_082738057.1">
    <property type="nucleotide sequence ID" value="NZ_QQYZ01000040.1"/>
</dbReference>
<evidence type="ECO:0000256" key="2">
    <source>
        <dbReference type="SAM" id="Phobius"/>
    </source>
</evidence>
<dbReference type="Proteomes" id="UP000287746">
    <property type="component" value="Unassembled WGS sequence"/>
</dbReference>
<keyword evidence="2" id="KW-0472">Membrane</keyword>
<evidence type="ECO:0000313" key="4">
    <source>
        <dbReference type="EMBL" id="RSY76359.1"/>
    </source>
</evidence>
<dbReference type="GO" id="GO:0016747">
    <property type="term" value="F:acyltransferase activity, transferring groups other than amino-acyl groups"/>
    <property type="evidence" value="ECO:0007669"/>
    <property type="project" value="InterPro"/>
</dbReference>
<dbReference type="InterPro" id="IPR002656">
    <property type="entry name" value="Acyl_transf_3_dom"/>
</dbReference>
<sequence>MSSISINDVIALRNDVLDKNAALRNVASNPNSVSVSGAARGAAFDAAMNTALGKADSPNSVSGVRALPSYCLHGAEKDRRRESGPTASSEQNRGRGDQIPGQGAFTIMDAMRCVLAVVVAFAHAWYLLIEDYRGQASIAASAGYFLAGYAHASVILFFVLSGFWIARSVDGRVGDWHWSSYLIDRLARLLVVLLPALAIGGALDAIGVYVLGSSTHLGTTDTYVLRKDVTGALDWPVLLGNILFLQGIVVAPFGTNGPLWSLAYEFWFYIWFPAIVISWRLRRLSIFLVFIGLAWISPFMVIGFGCWLCGAALHRLTKTHLSDFRRVPIGRIWLVVAGGILITTLVVVRIVGLGGLELVLAGAFTLFLYILLRKNPPSPRWLRSFASYGAKASFSLYALHFPIMAFVAALLLDSERLPPAADNIALVGFTLALAVVTCGLFAFLTERHTARIRSFFYAKLLSVQKAQDRRSVS</sequence>
<proteinExistence type="predicted"/>
<keyword evidence="2" id="KW-0812">Transmembrane</keyword>
<accession>A0A430FXE5</accession>
<organism evidence="4 5">
    <name type="scientific">Sphingomonas koreensis</name>
    <dbReference type="NCBI Taxonomy" id="93064"/>
    <lineage>
        <taxon>Bacteria</taxon>
        <taxon>Pseudomonadati</taxon>
        <taxon>Pseudomonadota</taxon>
        <taxon>Alphaproteobacteria</taxon>
        <taxon>Sphingomonadales</taxon>
        <taxon>Sphingomonadaceae</taxon>
        <taxon>Sphingomonas</taxon>
    </lineage>
</organism>
<feature type="transmembrane region" description="Helical" evidence="2">
    <location>
        <begin position="424"/>
        <end position="444"/>
    </location>
</feature>
<name>A0A430FXE5_9SPHN</name>
<dbReference type="InterPro" id="IPR050879">
    <property type="entry name" value="Acyltransferase_3"/>
</dbReference>
<comment type="caution">
    <text evidence="4">The sequence shown here is derived from an EMBL/GenBank/DDBJ whole genome shotgun (WGS) entry which is preliminary data.</text>
</comment>
<dbReference type="EMBL" id="QQYZ01000040">
    <property type="protein sequence ID" value="RSY76359.1"/>
    <property type="molecule type" value="Genomic_DNA"/>
</dbReference>
<evidence type="ECO:0000313" key="5">
    <source>
        <dbReference type="Proteomes" id="UP000287746"/>
    </source>
</evidence>
<feature type="transmembrane region" description="Helical" evidence="2">
    <location>
        <begin position="356"/>
        <end position="372"/>
    </location>
</feature>
<protein>
    <submittedName>
        <fullName evidence="4">Acyltransferase</fullName>
    </submittedName>
</protein>
<evidence type="ECO:0000259" key="3">
    <source>
        <dbReference type="Pfam" id="PF01757"/>
    </source>
</evidence>
<feature type="transmembrane region" description="Helical" evidence="2">
    <location>
        <begin position="393"/>
        <end position="412"/>
    </location>
</feature>
<feature type="transmembrane region" description="Helical" evidence="2">
    <location>
        <begin position="186"/>
        <end position="212"/>
    </location>
</feature>
<feature type="domain" description="Acyltransferase 3" evidence="3">
    <location>
        <begin position="108"/>
        <end position="437"/>
    </location>
</feature>
<reference evidence="4 5" key="1">
    <citation type="submission" date="2018-07" db="EMBL/GenBank/DDBJ databases">
        <title>Genomic and Epidemiologic Investigation of an Indolent Hospital Outbreak.</title>
        <authorList>
            <person name="Johnson R.C."/>
            <person name="Deming C."/>
            <person name="Conlan S."/>
            <person name="Zellmer C.J."/>
            <person name="Michelin A.V."/>
            <person name="Lee-Lin S."/>
            <person name="Thomas P.J."/>
            <person name="Park M."/>
            <person name="Weingarten R.A."/>
            <person name="Less J."/>
            <person name="Dekker J.P."/>
            <person name="Frank K.M."/>
            <person name="Musser K.A."/>
            <person name="Mcquiston J.R."/>
            <person name="Henderson D.K."/>
            <person name="Lau A.F."/>
            <person name="Palmore T.N."/>
            <person name="Segre J.A."/>
        </authorList>
    </citation>
    <scope>NUCLEOTIDE SEQUENCE [LARGE SCALE GENOMIC DNA]</scope>
    <source>
        <strain evidence="4 5">SK-CDC1_0717</strain>
    </source>
</reference>
<feature type="transmembrane region" description="Helical" evidence="2">
    <location>
        <begin position="287"/>
        <end position="311"/>
    </location>
</feature>
<keyword evidence="2" id="KW-1133">Transmembrane helix</keyword>
<dbReference type="PANTHER" id="PTHR23028">
    <property type="entry name" value="ACETYLTRANSFERASE"/>
    <property type="match status" value="1"/>
</dbReference>
<dbReference type="Pfam" id="PF01757">
    <property type="entry name" value="Acyl_transf_3"/>
    <property type="match status" value="1"/>
</dbReference>
<feature type="transmembrane region" description="Helical" evidence="2">
    <location>
        <begin position="141"/>
        <end position="165"/>
    </location>
</feature>
<feature type="transmembrane region" description="Helical" evidence="2">
    <location>
        <begin position="232"/>
        <end position="255"/>
    </location>
</feature>
<keyword evidence="4" id="KW-0808">Transferase</keyword>
<evidence type="ECO:0000256" key="1">
    <source>
        <dbReference type="SAM" id="MobiDB-lite"/>
    </source>
</evidence>
<feature type="transmembrane region" description="Helical" evidence="2">
    <location>
        <begin position="110"/>
        <end position="129"/>
    </location>
</feature>